<evidence type="ECO:0000313" key="3">
    <source>
        <dbReference type="EMBL" id="TVT99504.1"/>
    </source>
</evidence>
<evidence type="ECO:0000256" key="2">
    <source>
        <dbReference type="SAM" id="Phobius"/>
    </source>
</evidence>
<keyword evidence="4" id="KW-1185">Reference proteome</keyword>
<feature type="compositionally biased region" description="Low complexity" evidence="1">
    <location>
        <begin position="97"/>
        <end position="113"/>
    </location>
</feature>
<feature type="non-terminal residue" evidence="3">
    <location>
        <position position="1"/>
    </location>
</feature>
<keyword evidence="2" id="KW-1133">Transmembrane helix</keyword>
<feature type="compositionally biased region" description="Basic and acidic residues" evidence="1">
    <location>
        <begin position="61"/>
        <end position="96"/>
    </location>
</feature>
<dbReference type="EMBL" id="RWGY01000714">
    <property type="protein sequence ID" value="TVT99504.1"/>
    <property type="molecule type" value="Genomic_DNA"/>
</dbReference>
<evidence type="ECO:0000256" key="1">
    <source>
        <dbReference type="SAM" id="MobiDB-lite"/>
    </source>
</evidence>
<dbReference type="Gramene" id="TVT99504">
    <property type="protein sequence ID" value="TVT99504"/>
    <property type="gene ID" value="EJB05_55173"/>
</dbReference>
<name>A0A5J9SKG3_9POAL</name>
<reference evidence="3 4" key="1">
    <citation type="journal article" date="2019" name="Sci. Rep.">
        <title>A high-quality genome of Eragrostis curvula grass provides insights into Poaceae evolution and supports new strategies to enhance forage quality.</title>
        <authorList>
            <person name="Carballo J."/>
            <person name="Santos B.A.C.M."/>
            <person name="Zappacosta D."/>
            <person name="Garbus I."/>
            <person name="Selva J.P."/>
            <person name="Gallo C.A."/>
            <person name="Diaz A."/>
            <person name="Albertini E."/>
            <person name="Caccamo M."/>
            <person name="Echenique V."/>
        </authorList>
    </citation>
    <scope>NUCLEOTIDE SEQUENCE [LARGE SCALE GENOMIC DNA]</scope>
    <source>
        <strain evidence="4">cv. Victoria</strain>
        <tissue evidence="3">Leaf</tissue>
    </source>
</reference>
<sequence>MRGRPWIDAGEGDGDAGEGDGDGDAAAELGVAEEVARLRLVEVVLELLLRIGRVQQRRHAASADHRQEHEHQFEGVGEGERHDVARADTKVAHERAAASSTSASRSPCVSSCSPRKDKARRDGKAAAAFFSSSVSVRACGGATASAIGGACLVALLLSRLLLLLLLLYSSWRNAQATQIRFGHHTRSTGAPPESSAHLIAGCAFAAGAWARLGIAITEDEVATLWCIQPPSGMPVAHFNVFMLLCCWRIWKHRHDVVFHSLPPCYNRLFAGCREDAELWSCRLPQADRHIAQHWASMFHSLTSSVTISNNM</sequence>
<comment type="caution">
    <text evidence="3">The sequence shown here is derived from an EMBL/GenBank/DDBJ whole genome shotgun (WGS) entry which is preliminary data.</text>
</comment>
<proteinExistence type="predicted"/>
<evidence type="ECO:0000313" key="4">
    <source>
        <dbReference type="Proteomes" id="UP000324897"/>
    </source>
</evidence>
<feature type="region of interest" description="Disordered" evidence="1">
    <location>
        <begin position="60"/>
        <end position="117"/>
    </location>
</feature>
<keyword evidence="2" id="KW-0472">Membrane</keyword>
<keyword evidence="2" id="KW-0812">Transmembrane</keyword>
<feature type="compositionally biased region" description="Acidic residues" evidence="1">
    <location>
        <begin position="10"/>
        <end position="25"/>
    </location>
</feature>
<accession>A0A5J9SKG3</accession>
<dbReference type="OrthoDB" id="684052at2759"/>
<organism evidence="3 4">
    <name type="scientific">Eragrostis curvula</name>
    <name type="common">weeping love grass</name>
    <dbReference type="NCBI Taxonomy" id="38414"/>
    <lineage>
        <taxon>Eukaryota</taxon>
        <taxon>Viridiplantae</taxon>
        <taxon>Streptophyta</taxon>
        <taxon>Embryophyta</taxon>
        <taxon>Tracheophyta</taxon>
        <taxon>Spermatophyta</taxon>
        <taxon>Magnoliopsida</taxon>
        <taxon>Liliopsida</taxon>
        <taxon>Poales</taxon>
        <taxon>Poaceae</taxon>
        <taxon>PACMAD clade</taxon>
        <taxon>Chloridoideae</taxon>
        <taxon>Eragrostideae</taxon>
        <taxon>Eragrostidinae</taxon>
        <taxon>Eragrostis</taxon>
    </lineage>
</organism>
<feature type="transmembrane region" description="Helical" evidence="2">
    <location>
        <begin position="146"/>
        <end position="168"/>
    </location>
</feature>
<dbReference type="Proteomes" id="UP000324897">
    <property type="component" value="Unassembled WGS sequence"/>
</dbReference>
<protein>
    <submittedName>
        <fullName evidence="3">Uncharacterized protein</fullName>
    </submittedName>
</protein>
<gene>
    <name evidence="3" type="ORF">EJB05_55173</name>
</gene>
<dbReference type="AlphaFoldDB" id="A0A5J9SKG3"/>
<feature type="region of interest" description="Disordered" evidence="1">
    <location>
        <begin position="1"/>
        <end position="25"/>
    </location>
</feature>